<dbReference type="Proteomes" id="UP000192527">
    <property type="component" value="Chromosome"/>
</dbReference>
<sequence length="207" mass="24282">MNLPPYIMARGIAFVAGIVIYYFASHQFSKVKKDRVSTFLSLLTSFVVVMFLMKFVTKFPMVFEYPLALLAYPSGTFEFYLACVVMVFFYQKEYIKNKNKESFHYDLLMIVTGSSFFFYLINLSVFNEGVLLEMGLWFCLYLSALLINEFWREMLFVGMSIATVLSFTLEVPAVMGIRVHKGFYLFLTLFSFIFILKKRRNSKWDQT</sequence>
<dbReference type="AlphaFoldDB" id="A0A1W5ZR60"/>
<gene>
    <name evidence="2" type="ORF">HM131_02550</name>
</gene>
<protein>
    <submittedName>
        <fullName evidence="2">Uncharacterized protein</fullName>
    </submittedName>
</protein>
<feature type="transmembrane region" description="Helical" evidence="1">
    <location>
        <begin position="179"/>
        <end position="196"/>
    </location>
</feature>
<organism evidence="2 3">
    <name type="scientific">Halobacillus mangrovi</name>
    <dbReference type="NCBI Taxonomy" id="402384"/>
    <lineage>
        <taxon>Bacteria</taxon>
        <taxon>Bacillati</taxon>
        <taxon>Bacillota</taxon>
        <taxon>Bacilli</taxon>
        <taxon>Bacillales</taxon>
        <taxon>Bacillaceae</taxon>
        <taxon>Halobacillus</taxon>
    </lineage>
</organism>
<feature type="transmembrane region" description="Helical" evidence="1">
    <location>
        <begin position="102"/>
        <end position="123"/>
    </location>
</feature>
<evidence type="ECO:0000313" key="3">
    <source>
        <dbReference type="Proteomes" id="UP000192527"/>
    </source>
</evidence>
<evidence type="ECO:0000256" key="1">
    <source>
        <dbReference type="SAM" id="Phobius"/>
    </source>
</evidence>
<dbReference type="EMBL" id="CP020772">
    <property type="protein sequence ID" value="ARI75775.1"/>
    <property type="molecule type" value="Genomic_DNA"/>
</dbReference>
<keyword evidence="3" id="KW-1185">Reference proteome</keyword>
<feature type="transmembrane region" description="Helical" evidence="1">
    <location>
        <begin position="36"/>
        <end position="57"/>
    </location>
</feature>
<feature type="transmembrane region" description="Helical" evidence="1">
    <location>
        <begin position="154"/>
        <end position="173"/>
    </location>
</feature>
<keyword evidence="1" id="KW-0472">Membrane</keyword>
<feature type="transmembrane region" description="Helical" evidence="1">
    <location>
        <begin position="129"/>
        <end position="147"/>
    </location>
</feature>
<keyword evidence="1" id="KW-0812">Transmembrane</keyword>
<reference evidence="2 3" key="1">
    <citation type="submission" date="2017-04" db="EMBL/GenBank/DDBJ databases">
        <title>The whole genome sequencing and assembly of Halobacillus mangrovi strain.</title>
        <authorList>
            <person name="Lee S.-J."/>
            <person name="Park M.-K."/>
            <person name="Kim J.-Y."/>
            <person name="Lee Y.-J."/>
            <person name="Yi H."/>
            <person name="Bahn Y.-S."/>
            <person name="Kim J.F."/>
            <person name="Lee D.-W."/>
        </authorList>
    </citation>
    <scope>NUCLEOTIDE SEQUENCE [LARGE SCALE GENOMIC DNA]</scope>
    <source>
        <strain evidence="2 3">KTB 131</strain>
    </source>
</reference>
<keyword evidence="1" id="KW-1133">Transmembrane helix</keyword>
<feature type="transmembrane region" description="Helical" evidence="1">
    <location>
        <begin position="69"/>
        <end position="90"/>
    </location>
</feature>
<dbReference type="KEGG" id="hmn:HM131_02550"/>
<feature type="transmembrane region" description="Helical" evidence="1">
    <location>
        <begin position="6"/>
        <end position="24"/>
    </location>
</feature>
<dbReference type="RefSeq" id="WP_085027634.1">
    <property type="nucleotide sequence ID" value="NZ_CP020772.1"/>
</dbReference>
<proteinExistence type="predicted"/>
<evidence type="ECO:0000313" key="2">
    <source>
        <dbReference type="EMBL" id="ARI75775.1"/>
    </source>
</evidence>
<dbReference type="STRING" id="402384.HM131_02550"/>
<accession>A0A1W5ZR60</accession>
<name>A0A1W5ZR60_9BACI</name>